<evidence type="ECO:0000313" key="9">
    <source>
        <dbReference type="Proteomes" id="UP001190002"/>
    </source>
</evidence>
<dbReference type="EMBL" id="CATVXE010000010">
    <property type="protein sequence ID" value="CAJ0684628.1"/>
    <property type="molecule type" value="Genomic_DNA"/>
</dbReference>
<keyword evidence="2" id="KW-0805">Transcription regulation</keyword>
<dbReference type="Gene3D" id="1.10.260.40">
    <property type="entry name" value="lambda repressor-like DNA-binding domains"/>
    <property type="match status" value="1"/>
</dbReference>
<dbReference type="Proteomes" id="UP001190002">
    <property type="component" value="Unassembled WGS sequence"/>
</dbReference>
<feature type="region of interest" description="Disordered" evidence="5">
    <location>
        <begin position="86"/>
        <end position="107"/>
    </location>
</feature>
<accession>A0AAD2EGX7</accession>
<dbReference type="AlphaFoldDB" id="A0AAD2EGX7"/>
<proteinExistence type="inferred from homology"/>
<feature type="compositionally biased region" description="Basic and acidic residues" evidence="5">
    <location>
        <begin position="86"/>
        <end position="99"/>
    </location>
</feature>
<dbReference type="Pfam" id="PF13693">
    <property type="entry name" value="HTH_35"/>
    <property type="match status" value="1"/>
</dbReference>
<reference evidence="7 10" key="1">
    <citation type="submission" date="2023-07" db="EMBL/GenBank/DDBJ databases">
        <authorList>
            <person name="Peeters C."/>
        </authorList>
    </citation>
    <scope>NUCLEOTIDE SEQUENCE</scope>
    <source>
        <strain evidence="8 10">R-77569</strain>
        <strain evidence="7">R-77591</strain>
    </source>
</reference>
<dbReference type="InterPro" id="IPR038722">
    <property type="entry name" value="Ner_HTH_dom"/>
</dbReference>
<gene>
    <name evidence="8" type="ORF">R77569_02649</name>
    <name evidence="7" type="ORF">R77591_02543</name>
</gene>
<dbReference type="Proteomes" id="UP001190452">
    <property type="component" value="Unassembled WGS sequence"/>
</dbReference>
<evidence type="ECO:0000256" key="3">
    <source>
        <dbReference type="ARBA" id="ARBA00023125"/>
    </source>
</evidence>
<evidence type="ECO:0000256" key="1">
    <source>
        <dbReference type="ARBA" id="ARBA00006157"/>
    </source>
</evidence>
<evidence type="ECO:0000313" key="10">
    <source>
        <dbReference type="Proteomes" id="UP001190452"/>
    </source>
</evidence>
<organism evidence="7 9">
    <name type="scientific">Ralstonia mannitolilytica</name>
    <dbReference type="NCBI Taxonomy" id="105219"/>
    <lineage>
        <taxon>Bacteria</taxon>
        <taxon>Pseudomonadati</taxon>
        <taxon>Pseudomonadota</taxon>
        <taxon>Betaproteobacteria</taxon>
        <taxon>Burkholderiales</taxon>
        <taxon>Burkholderiaceae</taxon>
        <taxon>Ralstonia</taxon>
    </lineage>
</organism>
<name>A0AAD2EGX7_9RALS</name>
<evidence type="ECO:0000256" key="5">
    <source>
        <dbReference type="SAM" id="MobiDB-lite"/>
    </source>
</evidence>
<evidence type="ECO:0000259" key="6">
    <source>
        <dbReference type="Pfam" id="PF13693"/>
    </source>
</evidence>
<sequence>MFEPMEPLNNPKKPAEQVALQDWHPADIKAALEKAGWTLRQLSIAHGYAPDMLKNVLREARPRAEAILAAAIGVAPQVIWPTRYHVDGTPRSGRNERGIGRRKPAPALDPYRVKSITASAQRYVEVTPGN</sequence>
<feature type="domain" description="Ner winged helix-turn-helix DNA-binding" evidence="6">
    <location>
        <begin position="22"/>
        <end position="94"/>
    </location>
</feature>
<evidence type="ECO:0000313" key="8">
    <source>
        <dbReference type="EMBL" id="CAJ0874773.1"/>
    </source>
</evidence>
<keyword evidence="10" id="KW-1185">Reference proteome</keyword>
<dbReference type="InterPro" id="IPR010982">
    <property type="entry name" value="Lambda_DNA-bd_dom_sf"/>
</dbReference>
<dbReference type="GO" id="GO:0003677">
    <property type="term" value="F:DNA binding"/>
    <property type="evidence" value="ECO:0007669"/>
    <property type="project" value="UniProtKB-KW"/>
</dbReference>
<evidence type="ECO:0000313" key="7">
    <source>
        <dbReference type="EMBL" id="CAJ0684628.1"/>
    </source>
</evidence>
<evidence type="ECO:0000256" key="2">
    <source>
        <dbReference type="ARBA" id="ARBA00023015"/>
    </source>
</evidence>
<keyword evidence="3" id="KW-0238">DNA-binding</keyword>
<comment type="caution">
    <text evidence="7">The sequence shown here is derived from an EMBL/GenBank/DDBJ whole genome shotgun (WGS) entry which is preliminary data.</text>
</comment>
<comment type="similarity">
    <text evidence="1">Belongs to the ner transcriptional regulatory family.</text>
</comment>
<protein>
    <recommendedName>
        <fullName evidence="6">Ner winged helix-turn-helix DNA-binding domain-containing protein</fullName>
    </recommendedName>
</protein>
<keyword evidence="4" id="KW-0804">Transcription</keyword>
<dbReference type="SUPFAM" id="SSF47413">
    <property type="entry name" value="lambda repressor-like DNA-binding domains"/>
    <property type="match status" value="1"/>
</dbReference>
<evidence type="ECO:0000256" key="4">
    <source>
        <dbReference type="ARBA" id="ARBA00023163"/>
    </source>
</evidence>
<dbReference type="EMBL" id="CAUDKV010000010">
    <property type="protein sequence ID" value="CAJ0874773.1"/>
    <property type="molecule type" value="Genomic_DNA"/>
</dbReference>